<sequence>MGTNGSKRQQVRAIAGFSLLGVLFWGAIAGIAIILAMRVVPFYTEFAAVKRALVAAAAEGEPQAIRQAFDRRASADYITSVSARDLEIRKDGEHGYVVRVAYEKVLPLVANVSLLFTFEASAP</sequence>
<keyword evidence="1" id="KW-0472">Membrane</keyword>
<dbReference type="InterPro" id="IPR032314">
    <property type="entry name" value="DUF4845"/>
</dbReference>
<dbReference type="Pfam" id="PF16137">
    <property type="entry name" value="DUF4845"/>
    <property type="match status" value="1"/>
</dbReference>
<evidence type="ECO:0008006" key="4">
    <source>
        <dbReference type="Google" id="ProtNLM"/>
    </source>
</evidence>
<name>A0A2Z6DWA5_HYDTE</name>
<protein>
    <recommendedName>
        <fullName evidence="4">DUF4845 domain-containing protein</fullName>
    </recommendedName>
</protein>
<keyword evidence="3" id="KW-1185">Reference proteome</keyword>
<accession>A0A2Z6DWA5</accession>
<evidence type="ECO:0000313" key="3">
    <source>
        <dbReference type="Proteomes" id="UP000262004"/>
    </source>
</evidence>
<dbReference type="AlphaFoldDB" id="A0A2Z6DWA5"/>
<dbReference type="KEGG" id="htl:HPTL_0360"/>
<keyword evidence="1" id="KW-1133">Transmembrane helix</keyword>
<reference evidence="2 3" key="1">
    <citation type="submission" date="2018-04" db="EMBL/GenBank/DDBJ databases">
        <title>Complete genome sequence of Hydrogenophilus thermoluteolus TH-1.</title>
        <authorList>
            <person name="Arai H."/>
        </authorList>
    </citation>
    <scope>NUCLEOTIDE SEQUENCE [LARGE SCALE GENOMIC DNA]</scope>
    <source>
        <strain evidence="2 3">TH-1</strain>
    </source>
</reference>
<gene>
    <name evidence="2" type="ORF">HPTL_0360</name>
</gene>
<feature type="transmembrane region" description="Helical" evidence="1">
    <location>
        <begin position="12"/>
        <end position="37"/>
    </location>
</feature>
<organism evidence="2 3">
    <name type="scientific">Hydrogenophilus thermoluteolus</name>
    <name type="common">Pseudomonas hydrogenothermophila</name>
    <dbReference type="NCBI Taxonomy" id="297"/>
    <lineage>
        <taxon>Bacteria</taxon>
        <taxon>Pseudomonadati</taxon>
        <taxon>Pseudomonadota</taxon>
        <taxon>Hydrogenophilia</taxon>
        <taxon>Hydrogenophilales</taxon>
        <taxon>Hydrogenophilaceae</taxon>
        <taxon>Hydrogenophilus</taxon>
    </lineage>
</organism>
<keyword evidence="1" id="KW-0812">Transmembrane</keyword>
<dbReference type="OrthoDB" id="9133279at2"/>
<proteinExistence type="predicted"/>
<dbReference type="EMBL" id="AP018558">
    <property type="protein sequence ID" value="BBD76628.1"/>
    <property type="molecule type" value="Genomic_DNA"/>
</dbReference>
<evidence type="ECO:0000256" key="1">
    <source>
        <dbReference type="SAM" id="Phobius"/>
    </source>
</evidence>
<evidence type="ECO:0000313" key="2">
    <source>
        <dbReference type="EMBL" id="BBD76628.1"/>
    </source>
</evidence>
<dbReference type="Proteomes" id="UP000262004">
    <property type="component" value="Chromosome"/>
</dbReference>